<keyword evidence="4 15" id="KW-0436">Ligase</keyword>
<dbReference type="SUPFAM" id="SSF50249">
    <property type="entry name" value="Nucleic acid-binding proteins"/>
    <property type="match status" value="1"/>
</dbReference>
<dbReference type="Pfam" id="PF03119">
    <property type="entry name" value="DNA_ligase_ZBD"/>
    <property type="match status" value="1"/>
</dbReference>
<keyword evidence="11 15" id="KW-0234">DNA repair</keyword>
<evidence type="ECO:0000256" key="4">
    <source>
        <dbReference type="ARBA" id="ARBA00022598"/>
    </source>
</evidence>
<comment type="caution">
    <text evidence="17">The sequence shown here is derived from an EMBL/GenBank/DDBJ whole genome shotgun (WGS) entry which is preliminary data.</text>
</comment>
<dbReference type="InterPro" id="IPR041663">
    <property type="entry name" value="DisA/LigA_HHH"/>
</dbReference>
<feature type="binding site" evidence="15">
    <location>
        <position position="428"/>
    </location>
    <ligand>
        <name>Zn(2+)</name>
        <dbReference type="ChEBI" id="CHEBI:29105"/>
    </ligand>
</feature>
<dbReference type="SUPFAM" id="SSF56091">
    <property type="entry name" value="DNA ligase/mRNA capping enzyme, catalytic domain"/>
    <property type="match status" value="1"/>
</dbReference>
<dbReference type="Pfam" id="PF00533">
    <property type="entry name" value="BRCT"/>
    <property type="match status" value="1"/>
</dbReference>
<dbReference type="GO" id="GO:0003911">
    <property type="term" value="F:DNA ligase (NAD+) activity"/>
    <property type="evidence" value="ECO:0007669"/>
    <property type="project" value="UniProtKB-UniRule"/>
</dbReference>
<dbReference type="OrthoDB" id="9759736at2"/>
<gene>
    <name evidence="15 17" type="primary">ligA</name>
    <name evidence="17" type="ORF">F9B85_08465</name>
</gene>
<dbReference type="SMART" id="SM00292">
    <property type="entry name" value="BRCT"/>
    <property type="match status" value="1"/>
</dbReference>
<dbReference type="GO" id="GO:0046872">
    <property type="term" value="F:metal ion binding"/>
    <property type="evidence" value="ECO:0007669"/>
    <property type="project" value="UniProtKB-KW"/>
</dbReference>
<dbReference type="Pfam" id="PF03120">
    <property type="entry name" value="OB_DNA_ligase"/>
    <property type="match status" value="1"/>
</dbReference>
<dbReference type="PROSITE" id="PS01056">
    <property type="entry name" value="DNA_LIGASE_N2"/>
    <property type="match status" value="1"/>
</dbReference>
<feature type="binding site" evidence="15">
    <location>
        <begin position="34"/>
        <end position="38"/>
    </location>
    <ligand>
        <name>NAD(+)</name>
        <dbReference type="ChEBI" id="CHEBI:57540"/>
    </ligand>
</feature>
<evidence type="ECO:0000256" key="6">
    <source>
        <dbReference type="ARBA" id="ARBA00022723"/>
    </source>
</evidence>
<dbReference type="Gene3D" id="1.10.150.20">
    <property type="entry name" value="5' to 3' exonuclease, C-terminal subdomain"/>
    <property type="match status" value="2"/>
</dbReference>
<dbReference type="RefSeq" id="WP_151619953.1">
    <property type="nucleotide sequence ID" value="NZ_WBXO01000005.1"/>
</dbReference>
<dbReference type="InterPro" id="IPR003583">
    <property type="entry name" value="Hlx-hairpin-Hlx_DNA-bd_motif"/>
</dbReference>
<protein>
    <recommendedName>
        <fullName evidence="3 15">DNA ligase</fullName>
        <ecNumber evidence="2 15">6.5.1.2</ecNumber>
    </recommendedName>
    <alternativeName>
        <fullName evidence="15">Polydeoxyribonucleotide synthase [NAD(+)]</fullName>
    </alternativeName>
</protein>
<dbReference type="NCBIfam" id="NF005932">
    <property type="entry name" value="PRK07956.1"/>
    <property type="match status" value="1"/>
</dbReference>
<dbReference type="InterPro" id="IPR033136">
    <property type="entry name" value="DNA_ligase_CS"/>
</dbReference>
<evidence type="ECO:0000256" key="11">
    <source>
        <dbReference type="ARBA" id="ARBA00023204"/>
    </source>
</evidence>
<evidence type="ECO:0000256" key="15">
    <source>
        <dbReference type="HAMAP-Rule" id="MF_01588"/>
    </source>
</evidence>
<dbReference type="Gene3D" id="3.40.50.10190">
    <property type="entry name" value="BRCT domain"/>
    <property type="match status" value="1"/>
</dbReference>
<dbReference type="FunFam" id="1.10.150.20:FF:000006">
    <property type="entry name" value="DNA ligase"/>
    <property type="match status" value="1"/>
</dbReference>
<evidence type="ECO:0000256" key="10">
    <source>
        <dbReference type="ARBA" id="ARBA00023027"/>
    </source>
</evidence>
<dbReference type="EMBL" id="WBXO01000005">
    <property type="protein sequence ID" value="KAB2952676.1"/>
    <property type="molecule type" value="Genomic_DNA"/>
</dbReference>
<keyword evidence="10 15" id="KW-0520">NAD</keyword>
<evidence type="ECO:0000256" key="9">
    <source>
        <dbReference type="ARBA" id="ARBA00022842"/>
    </source>
</evidence>
<dbReference type="PIRSF" id="PIRSF001604">
    <property type="entry name" value="LigA"/>
    <property type="match status" value="1"/>
</dbReference>
<dbReference type="GO" id="GO:0006281">
    <property type="term" value="P:DNA repair"/>
    <property type="evidence" value="ECO:0007669"/>
    <property type="project" value="UniProtKB-KW"/>
</dbReference>
<feature type="binding site" evidence="15">
    <location>
        <position position="311"/>
    </location>
    <ligand>
        <name>NAD(+)</name>
        <dbReference type="ChEBI" id="CHEBI:57540"/>
    </ligand>
</feature>
<comment type="function">
    <text evidence="1 15">DNA ligase that catalyzes the formation of phosphodiester linkages between 5'-phosphoryl and 3'-hydroxyl groups in double-stranded DNA using NAD as a coenzyme and as the energy source for the reaction. It is essential for DNA replication and repair of damaged DNA.</text>
</comment>
<evidence type="ECO:0000256" key="2">
    <source>
        <dbReference type="ARBA" id="ARBA00012722"/>
    </source>
</evidence>
<comment type="catalytic activity">
    <reaction evidence="13 15">
        <text>NAD(+) + (deoxyribonucleotide)n-3'-hydroxyl + 5'-phospho-(deoxyribonucleotide)m = (deoxyribonucleotide)n+m + AMP + beta-nicotinamide D-nucleotide.</text>
        <dbReference type="EC" id="6.5.1.2"/>
    </reaction>
</comment>
<dbReference type="GO" id="GO:0005829">
    <property type="term" value="C:cytosol"/>
    <property type="evidence" value="ECO:0007669"/>
    <property type="project" value="TreeGrafter"/>
</dbReference>
<evidence type="ECO:0000256" key="12">
    <source>
        <dbReference type="ARBA" id="ARBA00023211"/>
    </source>
</evidence>
<evidence type="ECO:0000259" key="16">
    <source>
        <dbReference type="PROSITE" id="PS50172"/>
    </source>
</evidence>
<dbReference type="Pfam" id="PF12826">
    <property type="entry name" value="HHH_2"/>
    <property type="match status" value="1"/>
</dbReference>
<comment type="cofactor">
    <cofactor evidence="15">
        <name>Mg(2+)</name>
        <dbReference type="ChEBI" id="CHEBI:18420"/>
    </cofactor>
    <cofactor evidence="15">
        <name>Mn(2+)</name>
        <dbReference type="ChEBI" id="CHEBI:29035"/>
    </cofactor>
</comment>
<accession>A0A6I0ER12</accession>
<keyword evidence="5 15" id="KW-0235">DNA replication</keyword>
<dbReference type="InterPro" id="IPR001679">
    <property type="entry name" value="DNA_ligase"/>
</dbReference>
<dbReference type="SUPFAM" id="SSF52113">
    <property type="entry name" value="BRCT domain"/>
    <property type="match status" value="1"/>
</dbReference>
<evidence type="ECO:0000256" key="1">
    <source>
        <dbReference type="ARBA" id="ARBA00004067"/>
    </source>
</evidence>
<evidence type="ECO:0000256" key="8">
    <source>
        <dbReference type="ARBA" id="ARBA00022833"/>
    </source>
</evidence>
<dbReference type="InterPro" id="IPR013840">
    <property type="entry name" value="DNAligase_N"/>
</dbReference>
<dbReference type="Gene3D" id="2.40.50.140">
    <property type="entry name" value="Nucleic acid-binding proteins"/>
    <property type="match status" value="1"/>
</dbReference>
<dbReference type="InterPro" id="IPR004150">
    <property type="entry name" value="NAD_DNA_ligase_OB"/>
</dbReference>
<feature type="binding site" evidence="15">
    <location>
        <position position="287"/>
    </location>
    <ligand>
        <name>NAD(+)</name>
        <dbReference type="ChEBI" id="CHEBI:57540"/>
    </ligand>
</feature>
<dbReference type="InterPro" id="IPR004149">
    <property type="entry name" value="Znf_DNAligase_C4"/>
</dbReference>
<feature type="binding site" evidence="15">
    <location>
        <position position="405"/>
    </location>
    <ligand>
        <name>Zn(2+)</name>
        <dbReference type="ChEBI" id="CHEBI:29105"/>
    </ligand>
</feature>
<dbReference type="InterPro" id="IPR013839">
    <property type="entry name" value="DNAligase_adenylation"/>
</dbReference>
<dbReference type="GO" id="GO:0006260">
    <property type="term" value="P:DNA replication"/>
    <property type="evidence" value="ECO:0007669"/>
    <property type="project" value="UniProtKB-KW"/>
</dbReference>
<feature type="binding site" evidence="15">
    <location>
        <begin position="83"/>
        <end position="84"/>
    </location>
    <ligand>
        <name>NAD(+)</name>
        <dbReference type="ChEBI" id="CHEBI:57540"/>
    </ligand>
</feature>
<keyword evidence="18" id="KW-1185">Reference proteome</keyword>
<dbReference type="HAMAP" id="MF_01588">
    <property type="entry name" value="DNA_ligase_A"/>
    <property type="match status" value="1"/>
</dbReference>
<feature type="binding site" evidence="15">
    <location>
        <position position="423"/>
    </location>
    <ligand>
        <name>Zn(2+)</name>
        <dbReference type="ChEBI" id="CHEBI:29105"/>
    </ligand>
</feature>
<dbReference type="Gene3D" id="1.10.287.610">
    <property type="entry name" value="Helix hairpin bin"/>
    <property type="match status" value="1"/>
</dbReference>
<keyword evidence="9 15" id="KW-0460">Magnesium</keyword>
<keyword evidence="6 15" id="KW-0479">Metal-binding</keyword>
<feature type="binding site" evidence="15">
    <location>
        <position position="408"/>
    </location>
    <ligand>
        <name>Zn(2+)</name>
        <dbReference type="ChEBI" id="CHEBI:29105"/>
    </ligand>
</feature>
<evidence type="ECO:0000256" key="7">
    <source>
        <dbReference type="ARBA" id="ARBA00022763"/>
    </source>
</evidence>
<evidence type="ECO:0000256" key="14">
    <source>
        <dbReference type="ARBA" id="ARBA00060881"/>
    </source>
</evidence>
<dbReference type="EC" id="6.5.1.2" evidence="2 15"/>
<dbReference type="SMART" id="SM00532">
    <property type="entry name" value="LIGANc"/>
    <property type="match status" value="1"/>
</dbReference>
<dbReference type="Gene3D" id="3.30.470.30">
    <property type="entry name" value="DNA ligase/mRNA capping enzyme"/>
    <property type="match status" value="1"/>
</dbReference>
<dbReference type="FunFam" id="1.10.150.20:FF:000007">
    <property type="entry name" value="DNA ligase"/>
    <property type="match status" value="1"/>
</dbReference>
<dbReference type="Pfam" id="PF01653">
    <property type="entry name" value="DNA_ligase_aden"/>
    <property type="match status" value="1"/>
</dbReference>
<dbReference type="PANTHER" id="PTHR23389:SF9">
    <property type="entry name" value="DNA LIGASE"/>
    <property type="match status" value="1"/>
</dbReference>
<feature type="active site" description="N6-AMP-lysine intermediate" evidence="15">
    <location>
        <position position="115"/>
    </location>
</feature>
<keyword evidence="8 15" id="KW-0862">Zinc</keyword>
<feature type="domain" description="BRCT" evidence="16">
    <location>
        <begin position="588"/>
        <end position="667"/>
    </location>
</feature>
<dbReference type="FunFam" id="3.30.470.30:FF:000001">
    <property type="entry name" value="DNA ligase"/>
    <property type="match status" value="1"/>
</dbReference>
<reference evidence="17 18" key="1">
    <citation type="submission" date="2019-10" db="EMBL/GenBank/DDBJ databases">
        <title>Whole-genome sequence of the extremophile Heliorestis acidaminivorans DSM 24790.</title>
        <authorList>
            <person name="Kyndt J.A."/>
            <person name="Meyer T.E."/>
        </authorList>
    </citation>
    <scope>NUCLEOTIDE SEQUENCE [LARGE SCALE GENOMIC DNA]</scope>
    <source>
        <strain evidence="17 18">DSM 24790</strain>
    </source>
</reference>
<evidence type="ECO:0000313" key="17">
    <source>
        <dbReference type="EMBL" id="KAB2952676.1"/>
    </source>
</evidence>
<feature type="binding site" evidence="15">
    <location>
        <position position="136"/>
    </location>
    <ligand>
        <name>NAD(+)</name>
        <dbReference type="ChEBI" id="CHEBI:57540"/>
    </ligand>
</feature>
<dbReference type="CDD" id="cd17748">
    <property type="entry name" value="BRCT_DNA_ligase_like"/>
    <property type="match status" value="1"/>
</dbReference>
<keyword evidence="12 15" id="KW-0464">Manganese</keyword>
<keyword evidence="7 15" id="KW-0227">DNA damage</keyword>
<dbReference type="NCBIfam" id="TIGR00575">
    <property type="entry name" value="dnlj"/>
    <property type="match status" value="1"/>
</dbReference>
<dbReference type="GO" id="GO:0003677">
    <property type="term" value="F:DNA binding"/>
    <property type="evidence" value="ECO:0007669"/>
    <property type="project" value="InterPro"/>
</dbReference>
<dbReference type="PROSITE" id="PS50172">
    <property type="entry name" value="BRCT"/>
    <property type="match status" value="1"/>
</dbReference>
<evidence type="ECO:0000256" key="5">
    <source>
        <dbReference type="ARBA" id="ARBA00022705"/>
    </source>
</evidence>
<comment type="similarity">
    <text evidence="14 15">Belongs to the NAD-dependent DNA ligase family. LigA subfamily.</text>
</comment>
<dbReference type="SMART" id="SM00278">
    <property type="entry name" value="HhH1"/>
    <property type="match status" value="4"/>
</dbReference>
<dbReference type="InterPro" id="IPR001357">
    <property type="entry name" value="BRCT_dom"/>
</dbReference>
<evidence type="ECO:0000256" key="13">
    <source>
        <dbReference type="ARBA" id="ARBA00034005"/>
    </source>
</evidence>
<dbReference type="PANTHER" id="PTHR23389">
    <property type="entry name" value="CHROMOSOME TRANSMISSION FIDELITY FACTOR 18"/>
    <property type="match status" value="1"/>
</dbReference>
<organism evidence="17 18">
    <name type="scientific">Heliorestis acidaminivorans</name>
    <dbReference type="NCBI Taxonomy" id="553427"/>
    <lineage>
        <taxon>Bacteria</taxon>
        <taxon>Bacillati</taxon>
        <taxon>Bacillota</taxon>
        <taxon>Clostridia</taxon>
        <taxon>Eubacteriales</taxon>
        <taxon>Heliobacteriaceae</taxon>
        <taxon>Heliorestis</taxon>
    </lineage>
</organism>
<feature type="binding site" evidence="15">
    <location>
        <position position="171"/>
    </location>
    <ligand>
        <name>NAD(+)</name>
        <dbReference type="ChEBI" id="CHEBI:57540"/>
    </ligand>
</feature>
<sequence>MDKEIAKKQIEALIQEIEEHNYRYYVLDNPTITDQEYDEKIAQLEALENDYPDLIEVDSPTQRVNGKPLEAFGTVAHRQPLLSLANAFHEQDLRDFDRRAREKASRPLTYMVEPKIDGLTIVLHYEQGRFVRGATRGDGERGEDITENLKTLRSLPLRLRQEWPYLEVRGEAFISKADFAHLNQEREEKEEPLFANPRNAAAGSLRQLDPKVTASRPLRAYLYNILHLDGEKVSEHSQALELLERAGLPVNKERKYCQNIDEVISYCQEWIHKRHELPYEIDGMVVKVNEVDEYERLGVTAKSPRYAIAFKFPAEQVVTKINNIIIGVGRTGVLTPTAELEPVRVAGTTVSRASLHNEDLIREKDIRIGDYVIIQKAGDIIPEVVAVLSERRSGEEKPFAMPTFCPECGEPISRLAGEVALRCTSATCPAQAIEGLIHFVSRDAMNVEGLGPAVIEQFWKAGLVQTVADLYRLPLDEVIKLERMGQKSATKILQAIEESKKRGLPALLFALGIRHVGQKAAKTLANHFGHLDKLMEAEEEYLQKIEEIGPKIAQSIKAYFTNPANQELIKELKDLGLSVEVATETSSQPNQDLEGLTYVLTGTLEKLSRKEAQALLEARGAKVASAVSKNTDYLVAGASAGSKLDKAQKLGITVLSEKELLEQIGWE</sequence>
<proteinExistence type="inferred from homology"/>
<feature type="binding site" evidence="15">
    <location>
        <position position="113"/>
    </location>
    <ligand>
        <name>NAD(+)</name>
        <dbReference type="ChEBI" id="CHEBI:57540"/>
    </ligand>
</feature>
<evidence type="ECO:0000313" key="18">
    <source>
        <dbReference type="Proteomes" id="UP000468766"/>
    </source>
</evidence>
<dbReference type="FunFam" id="2.40.50.140:FF:000012">
    <property type="entry name" value="DNA ligase"/>
    <property type="match status" value="1"/>
</dbReference>
<dbReference type="Gene3D" id="6.20.10.30">
    <property type="match status" value="1"/>
</dbReference>
<dbReference type="InterPro" id="IPR036420">
    <property type="entry name" value="BRCT_dom_sf"/>
</dbReference>
<dbReference type="FunFam" id="1.10.287.610:FF:000002">
    <property type="entry name" value="DNA ligase"/>
    <property type="match status" value="1"/>
</dbReference>
<evidence type="ECO:0000256" key="3">
    <source>
        <dbReference type="ARBA" id="ARBA00013308"/>
    </source>
</evidence>
<dbReference type="InterPro" id="IPR012340">
    <property type="entry name" value="NA-bd_OB-fold"/>
</dbReference>
<name>A0A6I0ER12_9FIRM</name>
<dbReference type="InterPro" id="IPR010994">
    <property type="entry name" value="RuvA_2-like"/>
</dbReference>
<dbReference type="SUPFAM" id="SSF47781">
    <property type="entry name" value="RuvA domain 2-like"/>
    <property type="match status" value="1"/>
</dbReference>
<dbReference type="AlphaFoldDB" id="A0A6I0ER12"/>
<dbReference type="Proteomes" id="UP000468766">
    <property type="component" value="Unassembled WGS sequence"/>
</dbReference>
<dbReference type="Pfam" id="PF14520">
    <property type="entry name" value="HHH_5"/>
    <property type="match status" value="1"/>
</dbReference>
<dbReference type="CDD" id="cd00114">
    <property type="entry name" value="LIGANc"/>
    <property type="match status" value="1"/>
</dbReference>